<dbReference type="GO" id="GO:0016787">
    <property type="term" value="F:hydrolase activity"/>
    <property type="evidence" value="ECO:0007669"/>
    <property type="project" value="UniProtKB-KW"/>
</dbReference>
<keyword evidence="2" id="KW-0378">Hydrolase</keyword>
<evidence type="ECO:0000256" key="1">
    <source>
        <dbReference type="SAM" id="MobiDB-lite"/>
    </source>
</evidence>
<dbReference type="EMBL" id="JAIZPD010000007">
    <property type="protein sequence ID" value="KAH0961904.1"/>
    <property type="molecule type" value="Genomic_DNA"/>
</dbReference>
<keyword evidence="3" id="KW-1185">Reference proteome</keyword>
<proteinExistence type="predicted"/>
<dbReference type="InterPro" id="IPR009097">
    <property type="entry name" value="Cyclic_Pdiesterase"/>
</dbReference>
<dbReference type="SUPFAM" id="SSF55144">
    <property type="entry name" value="LigT-like"/>
    <property type="match status" value="1"/>
</dbReference>
<dbReference type="AlphaFoldDB" id="A0A9P8MWX7"/>
<name>A0A9P8MWX7_9HYPO</name>
<reference evidence="2" key="1">
    <citation type="submission" date="2021-09" db="EMBL/GenBank/DDBJ databases">
        <title>A high-quality genome of the endoparasitic fungus Hirsutella rhossiliensis with a comparison of Hirsutella genomes reveals transposable elements contributing to genome size variation.</title>
        <authorList>
            <person name="Lin R."/>
            <person name="Jiao Y."/>
            <person name="Sun X."/>
            <person name="Ling J."/>
            <person name="Xie B."/>
            <person name="Cheng X."/>
        </authorList>
    </citation>
    <scope>NUCLEOTIDE SEQUENCE</scope>
    <source>
        <strain evidence="2">HR02</strain>
    </source>
</reference>
<accession>A0A9P8MWX7</accession>
<dbReference type="GeneID" id="68356113"/>
<dbReference type="OrthoDB" id="2967263at2759"/>
<protein>
    <submittedName>
        <fullName evidence="2">Ureidoglycolate hydrolase</fullName>
    </submittedName>
</protein>
<dbReference type="RefSeq" id="XP_044719417.1">
    <property type="nucleotide sequence ID" value="XM_044865455.1"/>
</dbReference>
<feature type="region of interest" description="Disordered" evidence="1">
    <location>
        <begin position="1"/>
        <end position="21"/>
    </location>
</feature>
<evidence type="ECO:0000313" key="3">
    <source>
        <dbReference type="Proteomes" id="UP000824596"/>
    </source>
</evidence>
<sequence length="319" mass="35670">MADHANAATTEPKDLSGIAPAPGENPYSALINASGDNHEDMQRLYAAHRTRRNAQQRDKFLSPDFPGLVVDQHLLRLERPAVEPGFRDERNCLVLWARPPVHLLRLAEKLQEMLKQAAPKVWLMPTYKMHLTTLEVAFCKTPDQIAALVSTLRPALPRITSYTHSHRARLVKPAISYDLSAFALSFLPAAGEPPLSPTPTLPDDPPPQGDSYTYHHLRRDIFGLVRAAGVEVASRYQVPSAHITLGRYLDETDHDTPEKRKAWIGAIDRVNQWLETGVWDKLDAEFIGEWVVGHEKGLDARNGTLWYGDGRTITVGEGF</sequence>
<evidence type="ECO:0000313" key="2">
    <source>
        <dbReference type="EMBL" id="KAH0961904.1"/>
    </source>
</evidence>
<comment type="caution">
    <text evidence="2">The sequence shown here is derived from an EMBL/GenBank/DDBJ whole genome shotgun (WGS) entry which is preliminary data.</text>
</comment>
<dbReference type="Proteomes" id="UP000824596">
    <property type="component" value="Unassembled WGS sequence"/>
</dbReference>
<gene>
    <name evidence="2" type="ORF">HRG_06984</name>
</gene>
<organism evidence="2 3">
    <name type="scientific">Hirsutella rhossiliensis</name>
    <dbReference type="NCBI Taxonomy" id="111463"/>
    <lineage>
        <taxon>Eukaryota</taxon>
        <taxon>Fungi</taxon>
        <taxon>Dikarya</taxon>
        <taxon>Ascomycota</taxon>
        <taxon>Pezizomycotina</taxon>
        <taxon>Sordariomycetes</taxon>
        <taxon>Hypocreomycetidae</taxon>
        <taxon>Hypocreales</taxon>
        <taxon>Ophiocordycipitaceae</taxon>
        <taxon>Hirsutella</taxon>
    </lineage>
</organism>